<name>A0A0E3ZHV4_9BACT</name>
<evidence type="ECO:0000256" key="2">
    <source>
        <dbReference type="ARBA" id="ARBA00022692"/>
    </source>
</evidence>
<evidence type="ECO:0000256" key="4">
    <source>
        <dbReference type="ARBA" id="ARBA00023136"/>
    </source>
</evidence>
<accession>A0A0E3ZHV4</accession>
<feature type="domain" description="Inositolphosphotransferase Aur1/Ipt1" evidence="6">
    <location>
        <begin position="118"/>
        <end position="292"/>
    </location>
</feature>
<feature type="transmembrane region" description="Helical" evidence="5">
    <location>
        <begin position="226"/>
        <end position="245"/>
    </location>
</feature>
<dbReference type="RefSeq" id="WP_046311908.1">
    <property type="nucleotide sequence ID" value="NZ_CBCSCY010000047.1"/>
</dbReference>
<keyword evidence="3 5" id="KW-1133">Transmembrane helix</keyword>
<reference evidence="7 8" key="1">
    <citation type="journal article" date="2015" name="Sci. Rep.">
        <title>Unraveling adaptation of Pontibacter korlensis to radiation and infertility in desert through complete genome and comparative transcriptomic analysis.</title>
        <authorList>
            <person name="Dai J."/>
            <person name="Dai W."/>
            <person name="Qiu C."/>
            <person name="Yang Z."/>
            <person name="Zhang Y."/>
            <person name="Zhou M."/>
            <person name="Zhang L."/>
            <person name="Fang C."/>
            <person name="Gao Q."/>
            <person name="Yang Q."/>
            <person name="Li X."/>
            <person name="Wang Z."/>
            <person name="Wang Z."/>
            <person name="Jia Z."/>
            <person name="Chen X."/>
        </authorList>
    </citation>
    <scope>NUCLEOTIDE SEQUENCE [LARGE SCALE GENOMIC DNA]</scope>
    <source>
        <strain evidence="7 8">X14-1T</strain>
    </source>
</reference>
<keyword evidence="8" id="KW-1185">Reference proteome</keyword>
<evidence type="ECO:0000256" key="3">
    <source>
        <dbReference type="ARBA" id="ARBA00022989"/>
    </source>
</evidence>
<proteinExistence type="predicted"/>
<gene>
    <name evidence="7" type="ORF">PKOR_15480</name>
</gene>
<dbReference type="PANTHER" id="PTHR31310">
    <property type="match status" value="1"/>
</dbReference>
<dbReference type="InterPro" id="IPR026841">
    <property type="entry name" value="Aur1/Ipt1"/>
</dbReference>
<feature type="transmembrane region" description="Helical" evidence="5">
    <location>
        <begin position="276"/>
        <end position="296"/>
    </location>
</feature>
<feature type="transmembrane region" description="Helical" evidence="5">
    <location>
        <begin position="20"/>
        <end position="39"/>
    </location>
</feature>
<evidence type="ECO:0000259" key="6">
    <source>
        <dbReference type="Pfam" id="PF14378"/>
    </source>
</evidence>
<evidence type="ECO:0000313" key="7">
    <source>
        <dbReference type="EMBL" id="AKD04230.1"/>
    </source>
</evidence>
<dbReference type="Proteomes" id="UP000033109">
    <property type="component" value="Chromosome"/>
</dbReference>
<dbReference type="EMBL" id="CP009621">
    <property type="protein sequence ID" value="AKD04230.1"/>
    <property type="molecule type" value="Genomic_DNA"/>
</dbReference>
<feature type="transmembrane region" description="Helical" evidence="5">
    <location>
        <begin position="157"/>
        <end position="178"/>
    </location>
</feature>
<keyword evidence="2 5" id="KW-0812">Transmembrane</keyword>
<comment type="subcellular location">
    <subcellularLocation>
        <location evidence="1">Membrane</location>
        <topology evidence="1">Multi-pass membrane protein</topology>
    </subcellularLocation>
</comment>
<dbReference type="STRING" id="400092.PKOR_15480"/>
<dbReference type="KEGG" id="pko:PKOR_15480"/>
<dbReference type="AlphaFoldDB" id="A0A0E3ZHV4"/>
<dbReference type="InterPro" id="IPR052185">
    <property type="entry name" value="IPC_Synthase-Related"/>
</dbReference>
<feature type="transmembrane region" description="Helical" evidence="5">
    <location>
        <begin position="51"/>
        <end position="77"/>
    </location>
</feature>
<dbReference type="Pfam" id="PF14378">
    <property type="entry name" value="PAP2_3"/>
    <property type="match status" value="1"/>
</dbReference>
<dbReference type="PANTHER" id="PTHR31310:SF7">
    <property type="entry name" value="PA-PHOSPHATASE RELATED-FAMILY PROTEIN DDB_G0268928"/>
    <property type="match status" value="1"/>
</dbReference>
<dbReference type="GO" id="GO:0016020">
    <property type="term" value="C:membrane"/>
    <property type="evidence" value="ECO:0007669"/>
    <property type="project" value="UniProtKB-SubCell"/>
</dbReference>
<protein>
    <submittedName>
        <fullName evidence="7">PA-phosphatase-like phosphoesterase</fullName>
    </submittedName>
</protein>
<dbReference type="OrthoDB" id="629685at2"/>
<evidence type="ECO:0000256" key="5">
    <source>
        <dbReference type="SAM" id="Phobius"/>
    </source>
</evidence>
<sequence>MRVTTAPAGERKGVSRRSVLALAALSVGYLLLSYVLVGFKTDQLVLVGLANLLYFLSPVTRKFITGFSTFIFFWILYDYMKAFPNYWFNPVHIQDLYNAEKAVFGIQKGDDVLTPNEFWLQHGHPFLDVMSGAFYLTWIPVPLAFAAFLFFWDRRQFVYFSLTFLLVNLLGFVVYYLYPAAPPWYVQLHGFDFIAGTPGNTAGLVRFDEFFDITVFSSLYAKGSNVFAAMPSLHSAYPLIVFYYALRNNLGAVSKVLFGIITAGVWFAAVYTSHHYVLDVLAGIACASCGILLFNWPLARKGGFSKAVDKLVLAIK</sequence>
<dbReference type="CDD" id="cd03386">
    <property type="entry name" value="PAP2_Aur1_like"/>
    <property type="match status" value="1"/>
</dbReference>
<dbReference type="HOGENOM" id="CLU_064587_0_0_10"/>
<feature type="transmembrane region" description="Helical" evidence="5">
    <location>
        <begin position="133"/>
        <end position="152"/>
    </location>
</feature>
<dbReference type="PATRIC" id="fig|400092.3.peg.3378"/>
<organism evidence="7 8">
    <name type="scientific">Pontibacter korlensis</name>
    <dbReference type="NCBI Taxonomy" id="400092"/>
    <lineage>
        <taxon>Bacteria</taxon>
        <taxon>Pseudomonadati</taxon>
        <taxon>Bacteroidota</taxon>
        <taxon>Cytophagia</taxon>
        <taxon>Cytophagales</taxon>
        <taxon>Hymenobacteraceae</taxon>
        <taxon>Pontibacter</taxon>
    </lineage>
</organism>
<feature type="transmembrane region" description="Helical" evidence="5">
    <location>
        <begin position="252"/>
        <end position="270"/>
    </location>
</feature>
<keyword evidence="4 5" id="KW-0472">Membrane</keyword>
<evidence type="ECO:0000256" key="1">
    <source>
        <dbReference type="ARBA" id="ARBA00004141"/>
    </source>
</evidence>
<evidence type="ECO:0000313" key="8">
    <source>
        <dbReference type="Proteomes" id="UP000033109"/>
    </source>
</evidence>